<dbReference type="InterPro" id="IPR005880">
    <property type="entry name" value="Ribosomal_uL2_bac/org-type"/>
</dbReference>
<evidence type="ECO:0000256" key="3">
    <source>
        <dbReference type="ARBA" id="ARBA00023274"/>
    </source>
</evidence>
<dbReference type="InterPro" id="IPR008991">
    <property type="entry name" value="Translation_prot_SH3-like_sf"/>
</dbReference>
<dbReference type="InterPro" id="IPR022669">
    <property type="entry name" value="Ribosomal_uL2_C"/>
</dbReference>
<evidence type="ECO:0000313" key="9">
    <source>
        <dbReference type="Proteomes" id="UP000714817"/>
    </source>
</evidence>
<dbReference type="PANTHER" id="PTHR13691">
    <property type="entry name" value="RIBOSOMAL PROTEIN L2"/>
    <property type="match status" value="1"/>
</dbReference>
<dbReference type="Proteomes" id="UP000714817">
    <property type="component" value="Unassembled WGS sequence"/>
</dbReference>
<dbReference type="InterPro" id="IPR014726">
    <property type="entry name" value="Ribosomal_uL2_dom3"/>
</dbReference>
<gene>
    <name evidence="8" type="primary">rplB</name>
    <name evidence="8" type="ORF">KDA10_01715</name>
</gene>
<evidence type="ECO:0000256" key="5">
    <source>
        <dbReference type="SAM" id="MobiDB-lite"/>
    </source>
</evidence>
<dbReference type="InterPro" id="IPR014722">
    <property type="entry name" value="Rib_uL2_dom2"/>
</dbReference>
<organism evidence="8 9">
    <name type="scientific">candidate division WWE3 bacterium</name>
    <dbReference type="NCBI Taxonomy" id="2053526"/>
    <lineage>
        <taxon>Bacteria</taxon>
        <taxon>Katanobacteria</taxon>
    </lineage>
</organism>
<evidence type="ECO:0000313" key="8">
    <source>
        <dbReference type="EMBL" id="MCA9302069.1"/>
    </source>
</evidence>
<evidence type="ECO:0000256" key="2">
    <source>
        <dbReference type="ARBA" id="ARBA00022980"/>
    </source>
</evidence>
<accession>A0A955DZZ3</accession>
<evidence type="ECO:0000256" key="4">
    <source>
        <dbReference type="ARBA" id="ARBA00035459"/>
    </source>
</evidence>
<feature type="domain" description="Large ribosomal subunit protein uL2 C-terminal" evidence="6">
    <location>
        <begin position="122"/>
        <end position="250"/>
    </location>
</feature>
<dbReference type="InterPro" id="IPR002171">
    <property type="entry name" value="Ribosomal_uL2"/>
</dbReference>
<comment type="caution">
    <text evidence="8">The sequence shown here is derived from an EMBL/GenBank/DDBJ whole genome shotgun (WGS) entry which is preliminary data.</text>
</comment>
<reference evidence="8" key="1">
    <citation type="submission" date="2020-04" db="EMBL/GenBank/DDBJ databases">
        <authorList>
            <person name="Zhang T."/>
        </authorList>
    </citation>
    <scope>NUCLEOTIDE SEQUENCE</scope>
    <source>
        <strain evidence="8">HKST-UBA80</strain>
    </source>
</reference>
<dbReference type="FunFam" id="2.30.30.30:FF:000001">
    <property type="entry name" value="50S ribosomal protein L2"/>
    <property type="match status" value="1"/>
</dbReference>
<evidence type="ECO:0000259" key="6">
    <source>
        <dbReference type="SMART" id="SM01382"/>
    </source>
</evidence>
<sequence>MLKKYKPTSPGIRTRKTLVKSNITKSKPEKRLTKSIKGHVGRSKGTVTSRFRERGAKKHYRIIEFKRIKFGIPAKVAAIEYDPNRGPDLALLHYADGEKSYILAPEGLEVGMVVEVGEDAKAQVGNSLPLSNIPAGMPIHNIELNPGKGAQMVRGAGNSAVVLAKEGNFVNVKLPSGEVKKVAAKCYATIGTLGNADHRLARLGKAGKMRHLGRRPHVRGVAMSNPKDHPHAGSYRDNGTGHPKTPWGKPTRGFKTRSRTHTNKFVVTARPRKRKGK</sequence>
<dbReference type="Pfam" id="PF03947">
    <property type="entry name" value="Ribosomal_L2_C"/>
    <property type="match status" value="1"/>
</dbReference>
<dbReference type="PIRSF" id="PIRSF002158">
    <property type="entry name" value="Ribosomal_L2"/>
    <property type="match status" value="1"/>
</dbReference>
<keyword evidence="2 8" id="KW-0689">Ribosomal protein</keyword>
<proteinExistence type="inferred from homology"/>
<dbReference type="GO" id="GO:0015934">
    <property type="term" value="C:large ribosomal subunit"/>
    <property type="evidence" value="ECO:0007669"/>
    <property type="project" value="InterPro"/>
</dbReference>
<dbReference type="Gene3D" id="2.40.50.140">
    <property type="entry name" value="Nucleic acid-binding proteins"/>
    <property type="match status" value="1"/>
</dbReference>
<comment type="similarity">
    <text evidence="1">Belongs to the universal ribosomal protein uL2 family.</text>
</comment>
<dbReference type="AlphaFoldDB" id="A0A955DZZ3"/>
<dbReference type="GO" id="GO:0003735">
    <property type="term" value="F:structural constituent of ribosome"/>
    <property type="evidence" value="ECO:0007669"/>
    <property type="project" value="InterPro"/>
</dbReference>
<keyword evidence="3" id="KW-0687">Ribonucleoprotein</keyword>
<evidence type="ECO:0000259" key="7">
    <source>
        <dbReference type="SMART" id="SM01383"/>
    </source>
</evidence>
<dbReference type="Gene3D" id="4.10.950.10">
    <property type="entry name" value="Ribosomal protein L2, domain 3"/>
    <property type="match status" value="1"/>
</dbReference>
<dbReference type="EMBL" id="JAGQNY010000005">
    <property type="protein sequence ID" value="MCA9302069.1"/>
    <property type="molecule type" value="Genomic_DNA"/>
</dbReference>
<feature type="compositionally biased region" description="Basic residues" evidence="5">
    <location>
        <begin position="252"/>
        <end position="262"/>
    </location>
</feature>
<evidence type="ECO:0000256" key="1">
    <source>
        <dbReference type="ARBA" id="ARBA00005636"/>
    </source>
</evidence>
<dbReference type="NCBIfam" id="TIGR01171">
    <property type="entry name" value="rplB_bact"/>
    <property type="match status" value="1"/>
</dbReference>
<dbReference type="GO" id="GO:0003723">
    <property type="term" value="F:RNA binding"/>
    <property type="evidence" value="ECO:0007669"/>
    <property type="project" value="InterPro"/>
</dbReference>
<protein>
    <recommendedName>
        <fullName evidence="4">50S ribosomal protein L2</fullName>
    </recommendedName>
</protein>
<reference evidence="8" key="2">
    <citation type="journal article" date="2021" name="Microbiome">
        <title>Successional dynamics and alternative stable states in a saline activated sludge microbial community over 9 years.</title>
        <authorList>
            <person name="Wang Y."/>
            <person name="Ye J."/>
            <person name="Ju F."/>
            <person name="Liu L."/>
            <person name="Boyd J.A."/>
            <person name="Deng Y."/>
            <person name="Parks D.H."/>
            <person name="Jiang X."/>
            <person name="Yin X."/>
            <person name="Woodcroft B.J."/>
            <person name="Tyson G.W."/>
            <person name="Hugenholtz P."/>
            <person name="Polz M.F."/>
            <person name="Zhang T."/>
        </authorList>
    </citation>
    <scope>NUCLEOTIDE SEQUENCE</scope>
    <source>
        <strain evidence="8">HKST-UBA80</strain>
    </source>
</reference>
<dbReference type="InterPro" id="IPR012340">
    <property type="entry name" value="NA-bd_OB-fold"/>
</dbReference>
<dbReference type="InterPro" id="IPR022666">
    <property type="entry name" value="Ribosomal_uL2_RNA-bd_dom"/>
</dbReference>
<dbReference type="Pfam" id="PF00181">
    <property type="entry name" value="Ribosomal_L2_N"/>
    <property type="match status" value="1"/>
</dbReference>
<dbReference type="PANTHER" id="PTHR13691:SF5">
    <property type="entry name" value="LARGE RIBOSOMAL SUBUNIT PROTEIN UL2M"/>
    <property type="match status" value="1"/>
</dbReference>
<name>A0A955DZZ3_UNCKA</name>
<feature type="region of interest" description="Disordered" evidence="5">
    <location>
        <begin position="220"/>
        <end position="277"/>
    </location>
</feature>
<dbReference type="SUPFAM" id="SSF50104">
    <property type="entry name" value="Translation proteins SH3-like domain"/>
    <property type="match status" value="1"/>
</dbReference>
<feature type="domain" description="Large ribosomal subunit protein uL2 RNA-binding" evidence="7">
    <location>
        <begin position="41"/>
        <end position="116"/>
    </location>
</feature>
<dbReference type="SMART" id="SM01383">
    <property type="entry name" value="Ribosomal_L2"/>
    <property type="match status" value="1"/>
</dbReference>
<dbReference type="SUPFAM" id="SSF50249">
    <property type="entry name" value="Nucleic acid-binding proteins"/>
    <property type="match status" value="1"/>
</dbReference>
<dbReference type="GO" id="GO:0016740">
    <property type="term" value="F:transferase activity"/>
    <property type="evidence" value="ECO:0007669"/>
    <property type="project" value="InterPro"/>
</dbReference>
<dbReference type="GO" id="GO:0002181">
    <property type="term" value="P:cytoplasmic translation"/>
    <property type="evidence" value="ECO:0007669"/>
    <property type="project" value="TreeGrafter"/>
</dbReference>
<dbReference type="Gene3D" id="2.30.30.30">
    <property type="match status" value="1"/>
</dbReference>
<dbReference type="SMART" id="SM01382">
    <property type="entry name" value="Ribosomal_L2_C"/>
    <property type="match status" value="1"/>
</dbReference>